<dbReference type="PANTHER" id="PTHR36435">
    <property type="entry name" value="SLR1288 PROTEIN"/>
    <property type="match status" value="1"/>
</dbReference>
<feature type="transmembrane region" description="Helical" evidence="1">
    <location>
        <begin position="81"/>
        <end position="100"/>
    </location>
</feature>
<feature type="domain" description="CAAX prenyl protease 2/Lysostaphin resistance protein A-like" evidence="2">
    <location>
        <begin position="122"/>
        <end position="210"/>
    </location>
</feature>
<feature type="transmembrane region" description="Helical" evidence="1">
    <location>
        <begin position="47"/>
        <end position="69"/>
    </location>
</feature>
<feature type="transmembrane region" description="Helical" evidence="1">
    <location>
        <begin position="148"/>
        <end position="168"/>
    </location>
</feature>
<feature type="transmembrane region" description="Helical" evidence="1">
    <location>
        <begin position="174"/>
        <end position="192"/>
    </location>
</feature>
<dbReference type="GO" id="GO:0004175">
    <property type="term" value="F:endopeptidase activity"/>
    <property type="evidence" value="ECO:0007669"/>
    <property type="project" value="UniProtKB-ARBA"/>
</dbReference>
<dbReference type="GO" id="GO:0008237">
    <property type="term" value="F:metallopeptidase activity"/>
    <property type="evidence" value="ECO:0007669"/>
    <property type="project" value="UniProtKB-KW"/>
</dbReference>
<comment type="caution">
    <text evidence="3">The sequence shown here is derived from an EMBL/GenBank/DDBJ whole genome shotgun (WGS) entry which is preliminary data.</text>
</comment>
<gene>
    <name evidence="3" type="ORF">GLV84_00105</name>
</gene>
<keyword evidence="1" id="KW-0812">Transmembrane</keyword>
<reference evidence="3" key="1">
    <citation type="submission" date="2019-11" db="EMBL/GenBank/DDBJ databases">
        <title>Whole genome comparisons of Staphylococcus agnetis isolates from cattle and chickens.</title>
        <authorList>
            <person name="Rhoads D."/>
            <person name="Shwani A."/>
            <person name="Adkins P."/>
            <person name="Calcutt M."/>
            <person name="Middleton J."/>
        </authorList>
    </citation>
    <scope>NUCLEOTIDE SEQUENCE</scope>
    <source>
        <strain evidence="3">1387</strain>
    </source>
</reference>
<evidence type="ECO:0000256" key="1">
    <source>
        <dbReference type="SAM" id="Phobius"/>
    </source>
</evidence>
<evidence type="ECO:0000259" key="2">
    <source>
        <dbReference type="Pfam" id="PF02517"/>
    </source>
</evidence>
<keyword evidence="3" id="KW-0482">Metalloprotease</keyword>
<dbReference type="InterPro" id="IPR052710">
    <property type="entry name" value="CAAX_protease"/>
</dbReference>
<keyword evidence="1" id="KW-0472">Membrane</keyword>
<dbReference type="Pfam" id="PF02517">
    <property type="entry name" value="Rce1-like"/>
    <property type="match status" value="1"/>
</dbReference>
<feature type="transmembrane region" description="Helical" evidence="1">
    <location>
        <begin position="120"/>
        <end position="136"/>
    </location>
</feature>
<protein>
    <submittedName>
        <fullName evidence="3">CPBP family intramembrane metalloprotease</fullName>
    </submittedName>
</protein>
<keyword evidence="3" id="KW-0645">Protease</keyword>
<dbReference type="EMBL" id="WMFL01000006">
    <property type="protein sequence ID" value="NJI01289.1"/>
    <property type="molecule type" value="Genomic_DNA"/>
</dbReference>
<proteinExistence type="predicted"/>
<sequence>MQTLNSIFKEDFKVNKEPYFKSIAKMIVLFILFIFAFTLSSLVIKNILFVVASVIVLIIAICITLRSSIKLLNFKLFSIKELMYTTGGFLVLFSINLIYMNFVSQQNLNTQIVQAMYKDIPFWGLLISIAIIPSFVEEIIARGFILRIIFRNHLFIGMLVSTVFFVFLHNGNDIIGFLPYIYSGIILSLIYLKTRRLEITIAIHFLNNFISIFYLF</sequence>
<accession>A0A2T4MCQ1</accession>
<keyword evidence="3" id="KW-0378">Hydrolase</keyword>
<dbReference type="GO" id="GO:0080120">
    <property type="term" value="P:CAAX-box protein maturation"/>
    <property type="evidence" value="ECO:0007669"/>
    <property type="project" value="UniProtKB-ARBA"/>
</dbReference>
<evidence type="ECO:0000313" key="3">
    <source>
        <dbReference type="EMBL" id="NJI01289.1"/>
    </source>
</evidence>
<dbReference type="Proteomes" id="UP000646308">
    <property type="component" value="Unassembled WGS sequence"/>
</dbReference>
<feature type="transmembrane region" description="Helical" evidence="1">
    <location>
        <begin position="23"/>
        <end position="41"/>
    </location>
</feature>
<keyword evidence="1" id="KW-1133">Transmembrane helix</keyword>
<dbReference type="RefSeq" id="WP_107378698.1">
    <property type="nucleotide sequence ID" value="NZ_JABULG020000014.1"/>
</dbReference>
<dbReference type="AlphaFoldDB" id="A0A2T4MCQ1"/>
<organism evidence="3 4">
    <name type="scientific">Staphylococcus agnetis</name>
    <dbReference type="NCBI Taxonomy" id="985762"/>
    <lineage>
        <taxon>Bacteria</taxon>
        <taxon>Bacillati</taxon>
        <taxon>Bacillota</taxon>
        <taxon>Bacilli</taxon>
        <taxon>Bacillales</taxon>
        <taxon>Staphylococcaceae</taxon>
        <taxon>Staphylococcus</taxon>
    </lineage>
</organism>
<evidence type="ECO:0000313" key="4">
    <source>
        <dbReference type="Proteomes" id="UP000646308"/>
    </source>
</evidence>
<name>A0A2T4MCQ1_9STAP</name>
<dbReference type="InterPro" id="IPR003675">
    <property type="entry name" value="Rce1/LyrA-like_dom"/>
</dbReference>
<dbReference type="PANTHER" id="PTHR36435:SF1">
    <property type="entry name" value="CAAX AMINO TERMINAL PROTEASE FAMILY PROTEIN"/>
    <property type="match status" value="1"/>
</dbReference>